<dbReference type="AlphaFoldDB" id="A0A1G8BML7"/>
<dbReference type="GO" id="GO:0005829">
    <property type="term" value="C:cytosol"/>
    <property type="evidence" value="ECO:0007669"/>
    <property type="project" value="TreeGrafter"/>
</dbReference>
<protein>
    <submittedName>
        <fullName evidence="2">Purine-binding chemotaxis protein CheW</fullName>
    </submittedName>
</protein>
<dbReference type="EMBL" id="FNDG01000004">
    <property type="protein sequence ID" value="SDH34472.1"/>
    <property type="molecule type" value="Genomic_DNA"/>
</dbReference>
<organism evidence="2 3">
    <name type="scientific">Phytopseudomonas flavescens</name>
    <dbReference type="NCBI Taxonomy" id="29435"/>
    <lineage>
        <taxon>Bacteria</taxon>
        <taxon>Pseudomonadati</taxon>
        <taxon>Pseudomonadota</taxon>
        <taxon>Gammaproteobacteria</taxon>
        <taxon>Pseudomonadales</taxon>
        <taxon>Pseudomonadaceae</taxon>
        <taxon>Phytopseudomonas</taxon>
    </lineage>
</organism>
<dbReference type="PANTHER" id="PTHR22617:SF41">
    <property type="entry name" value="CHEMOTAXIS SIGNAL TRANSDUCTION SYSTEM ADAPTOR PROTEIN CHEW"/>
    <property type="match status" value="1"/>
</dbReference>
<dbReference type="Gene3D" id="2.30.30.40">
    <property type="entry name" value="SH3 Domains"/>
    <property type="match status" value="1"/>
</dbReference>
<dbReference type="PANTHER" id="PTHR22617">
    <property type="entry name" value="CHEMOTAXIS SENSOR HISTIDINE KINASE-RELATED"/>
    <property type="match status" value="1"/>
</dbReference>
<dbReference type="STRING" id="29435.SAMN05216588_10497"/>
<dbReference type="GO" id="GO:0007165">
    <property type="term" value="P:signal transduction"/>
    <property type="evidence" value="ECO:0007669"/>
    <property type="project" value="InterPro"/>
</dbReference>
<gene>
    <name evidence="2" type="ORF">SAMN05216588_10497</name>
</gene>
<reference evidence="2 3" key="1">
    <citation type="submission" date="2016-10" db="EMBL/GenBank/DDBJ databases">
        <authorList>
            <person name="de Groot N.N."/>
        </authorList>
    </citation>
    <scope>NUCLEOTIDE SEQUENCE [LARGE SCALE GENOMIC DNA]</scope>
    <source>
        <strain evidence="2 3">LMG 18387</strain>
    </source>
</reference>
<evidence type="ECO:0000313" key="2">
    <source>
        <dbReference type="EMBL" id="SDH34472.1"/>
    </source>
</evidence>
<dbReference type="PROSITE" id="PS50851">
    <property type="entry name" value="CHEW"/>
    <property type="match status" value="1"/>
</dbReference>
<accession>A0A1G8BML7</accession>
<evidence type="ECO:0000259" key="1">
    <source>
        <dbReference type="PROSITE" id="PS50851"/>
    </source>
</evidence>
<sequence>MNALLEADATTTQYLSFRVRDTRYGLPIDGVREIIEYGRVTGVPMMPEFIHGVINLRGSVVPVLDLAARFGQPRSVAGRRTCIVIIELNLQGVDQRIGLVVDAVDAVLDIEASEIEAAPAFGVGIRTEFIAGMARDERGFTIILDVPRILSLDDILHLIQARQAV</sequence>
<dbReference type="GO" id="GO:0006935">
    <property type="term" value="P:chemotaxis"/>
    <property type="evidence" value="ECO:0007669"/>
    <property type="project" value="InterPro"/>
</dbReference>
<evidence type="ECO:0000313" key="3">
    <source>
        <dbReference type="Proteomes" id="UP000198606"/>
    </source>
</evidence>
<feature type="domain" description="CheW-like" evidence="1">
    <location>
        <begin position="11"/>
        <end position="155"/>
    </location>
</feature>
<dbReference type="Pfam" id="PF01584">
    <property type="entry name" value="CheW"/>
    <property type="match status" value="1"/>
</dbReference>
<dbReference type="Gene3D" id="2.40.50.180">
    <property type="entry name" value="CheA-289, Domain 4"/>
    <property type="match status" value="1"/>
</dbReference>
<dbReference type="SMART" id="SM00260">
    <property type="entry name" value="CheW"/>
    <property type="match status" value="1"/>
</dbReference>
<dbReference type="SUPFAM" id="SSF50341">
    <property type="entry name" value="CheW-like"/>
    <property type="match status" value="1"/>
</dbReference>
<dbReference type="InterPro" id="IPR002545">
    <property type="entry name" value="CheW-lke_dom"/>
</dbReference>
<dbReference type="Proteomes" id="UP000198606">
    <property type="component" value="Unassembled WGS sequence"/>
</dbReference>
<dbReference type="InterPro" id="IPR036061">
    <property type="entry name" value="CheW-like_dom_sf"/>
</dbReference>
<proteinExistence type="predicted"/>
<dbReference type="InterPro" id="IPR039315">
    <property type="entry name" value="CheW"/>
</dbReference>
<name>A0A1G8BML7_9GAMM</name>
<dbReference type="RefSeq" id="WP_084303958.1">
    <property type="nucleotide sequence ID" value="NZ_FNDG01000004.1"/>
</dbReference>